<evidence type="ECO:0000313" key="4">
    <source>
        <dbReference type="EMBL" id="MBC8580100.1"/>
    </source>
</evidence>
<feature type="domain" description="Resolvase/invertase-type recombinase catalytic" evidence="2">
    <location>
        <begin position="2"/>
        <end position="148"/>
    </location>
</feature>
<dbReference type="PROSITE" id="PS51737">
    <property type="entry name" value="RECOMBINASE_DNA_BIND"/>
    <property type="match status" value="1"/>
</dbReference>
<dbReference type="PANTHER" id="PTHR30461:SF23">
    <property type="entry name" value="DNA RECOMBINASE-RELATED"/>
    <property type="match status" value="1"/>
</dbReference>
<dbReference type="InterPro" id="IPR038109">
    <property type="entry name" value="DNA_bind_recomb_sf"/>
</dbReference>
<dbReference type="InterPro" id="IPR006119">
    <property type="entry name" value="Resolv_N"/>
</dbReference>
<protein>
    <submittedName>
        <fullName evidence="4">Recombinase family protein</fullName>
    </submittedName>
</protein>
<dbReference type="SUPFAM" id="SSF53041">
    <property type="entry name" value="Resolvase-like"/>
    <property type="match status" value="1"/>
</dbReference>
<dbReference type="InterPro" id="IPR025827">
    <property type="entry name" value="Zn_ribbon_recom_dom"/>
</dbReference>
<dbReference type="InterPro" id="IPR011109">
    <property type="entry name" value="DNA_bind_recombinase_dom"/>
</dbReference>
<comment type="caution">
    <text evidence="4">The sequence shown here is derived from an EMBL/GenBank/DDBJ whole genome shotgun (WGS) entry which is preliminary data.</text>
</comment>
<accession>A0A926I9S5</accession>
<gene>
    <name evidence="4" type="ORF">H8718_11260</name>
</gene>
<dbReference type="Pfam" id="PF13408">
    <property type="entry name" value="Zn_ribbon_recom"/>
    <property type="match status" value="1"/>
</dbReference>
<dbReference type="GO" id="GO:0000150">
    <property type="term" value="F:DNA strand exchange activity"/>
    <property type="evidence" value="ECO:0007669"/>
    <property type="project" value="InterPro"/>
</dbReference>
<evidence type="ECO:0000256" key="1">
    <source>
        <dbReference type="SAM" id="Coils"/>
    </source>
</evidence>
<keyword evidence="1" id="KW-0175">Coiled coil</keyword>
<dbReference type="PROSITE" id="PS51736">
    <property type="entry name" value="RECOMBINASES_3"/>
    <property type="match status" value="1"/>
</dbReference>
<dbReference type="InterPro" id="IPR036162">
    <property type="entry name" value="Resolvase-like_N_sf"/>
</dbReference>
<dbReference type="EMBL" id="JACRSY010000016">
    <property type="protein sequence ID" value="MBC8580100.1"/>
    <property type="molecule type" value="Genomic_DNA"/>
</dbReference>
<dbReference type="Pfam" id="PF00239">
    <property type="entry name" value="Resolvase"/>
    <property type="match status" value="1"/>
</dbReference>
<dbReference type="InterPro" id="IPR050639">
    <property type="entry name" value="SSR_resolvase"/>
</dbReference>
<organism evidence="4 5">
    <name type="scientific">Zhenhengia yiwuensis</name>
    <dbReference type="NCBI Taxonomy" id="2763666"/>
    <lineage>
        <taxon>Bacteria</taxon>
        <taxon>Bacillati</taxon>
        <taxon>Bacillota</taxon>
        <taxon>Clostridia</taxon>
        <taxon>Lachnospirales</taxon>
        <taxon>Lachnospiraceae</taxon>
        <taxon>Zhenhengia</taxon>
    </lineage>
</organism>
<keyword evidence="5" id="KW-1185">Reference proteome</keyword>
<dbReference type="Pfam" id="PF07508">
    <property type="entry name" value="Recombinase"/>
    <property type="match status" value="1"/>
</dbReference>
<dbReference type="RefSeq" id="WP_249332971.1">
    <property type="nucleotide sequence ID" value="NZ_JACRSY010000016.1"/>
</dbReference>
<dbReference type="SMART" id="SM00857">
    <property type="entry name" value="Resolvase"/>
    <property type="match status" value="1"/>
</dbReference>
<reference evidence="4" key="1">
    <citation type="submission" date="2020-08" db="EMBL/GenBank/DDBJ databases">
        <title>Genome public.</title>
        <authorList>
            <person name="Liu C."/>
            <person name="Sun Q."/>
        </authorList>
    </citation>
    <scope>NUCLEOTIDE SEQUENCE</scope>
    <source>
        <strain evidence="4">NSJ-12</strain>
    </source>
</reference>
<dbReference type="AlphaFoldDB" id="A0A926I9S5"/>
<feature type="coiled-coil region" evidence="1">
    <location>
        <begin position="417"/>
        <end position="451"/>
    </location>
</feature>
<evidence type="ECO:0000259" key="3">
    <source>
        <dbReference type="PROSITE" id="PS51737"/>
    </source>
</evidence>
<sequence>MNIAIYSRKSKFTGKGESIENQIQLCKDYATTHFEDVEFRIYEDEGFSGGNTDRPQFQQLLEDIKARKINVLMCYRLDRISRNVSDFSSTLEMLEKYNVNFVSIKEQFDTSSPMGRAMTYISSVFSQLERETIAERIRDNMIQLAKTGRWLGGITPTGYRSREITSIDINNKSRKMYALEVIPNEAETVKLIFDKFIEFRSITKLEYYLIQNDIKTKNNKNYCIASIKLILTNPVYVQADLLTYDYLLSKGYAIYSQKNEFTGHNGLMVYNRTKQTKKANISLKDASEWVIAIGQHEPIVTSSVWLQAQEIINRNKDKSIRRVKSTEALLSGLLRCQCCGSYMRPKKNRKSADGTHWHYYYICELKEKSQGKKCNVKNVPGHTLDKAIIKEIKSLSYDSSALSDKLSKDKIVISTSQESLEKSIKATEKQIETLEIEISNLISNLSESENSIANKYILNEINAKGAEVERLQSLVAKKRKEQQATDMQTLNIDLMQHTLSQISSIENASIELQRSCLKSIIENITWDGKDAHINLFGSKSLGEH</sequence>
<dbReference type="Gene3D" id="3.40.50.1390">
    <property type="entry name" value="Resolvase, N-terminal catalytic domain"/>
    <property type="match status" value="1"/>
</dbReference>
<dbReference type="CDD" id="cd03768">
    <property type="entry name" value="SR_ResInv"/>
    <property type="match status" value="1"/>
</dbReference>
<feature type="domain" description="Recombinase" evidence="3">
    <location>
        <begin position="156"/>
        <end position="318"/>
    </location>
</feature>
<evidence type="ECO:0000259" key="2">
    <source>
        <dbReference type="PROSITE" id="PS51736"/>
    </source>
</evidence>
<proteinExistence type="predicted"/>
<dbReference type="GO" id="GO:0003677">
    <property type="term" value="F:DNA binding"/>
    <property type="evidence" value="ECO:0007669"/>
    <property type="project" value="InterPro"/>
</dbReference>
<evidence type="ECO:0000313" key="5">
    <source>
        <dbReference type="Proteomes" id="UP000655830"/>
    </source>
</evidence>
<dbReference type="Proteomes" id="UP000655830">
    <property type="component" value="Unassembled WGS sequence"/>
</dbReference>
<name>A0A926I9S5_9FIRM</name>
<dbReference type="Gene3D" id="3.90.1750.20">
    <property type="entry name" value="Putative Large Serine Recombinase, Chain B, Domain 2"/>
    <property type="match status" value="2"/>
</dbReference>
<dbReference type="PANTHER" id="PTHR30461">
    <property type="entry name" value="DNA-INVERTASE FROM LAMBDOID PROPHAGE"/>
    <property type="match status" value="1"/>
</dbReference>